<dbReference type="Proteomes" id="UP000663887">
    <property type="component" value="Unassembled WGS sequence"/>
</dbReference>
<feature type="compositionally biased region" description="Low complexity" evidence="1">
    <location>
        <begin position="48"/>
        <end position="68"/>
    </location>
</feature>
<evidence type="ECO:0000256" key="1">
    <source>
        <dbReference type="SAM" id="MobiDB-lite"/>
    </source>
</evidence>
<evidence type="ECO:0000313" key="4">
    <source>
        <dbReference type="Proteomes" id="UP000663842"/>
    </source>
</evidence>
<dbReference type="EMBL" id="CAJOBF010031575">
    <property type="protein sequence ID" value="CAF4421219.1"/>
    <property type="molecule type" value="Genomic_DNA"/>
</dbReference>
<proteinExistence type="predicted"/>
<gene>
    <name evidence="3" type="ORF">UXM345_LOCUS38761</name>
    <name evidence="2" type="ORF">XDN619_LOCUS31624</name>
</gene>
<name>A0A820QG81_9BILA</name>
<dbReference type="Proteomes" id="UP000663842">
    <property type="component" value="Unassembled WGS sequence"/>
</dbReference>
<accession>A0A820QG81</accession>
<comment type="caution">
    <text evidence="3">The sequence shown here is derived from an EMBL/GenBank/DDBJ whole genome shotgun (WGS) entry which is preliminary data.</text>
</comment>
<organism evidence="3 4">
    <name type="scientific">Rotaria magnacalcarata</name>
    <dbReference type="NCBI Taxonomy" id="392030"/>
    <lineage>
        <taxon>Eukaryota</taxon>
        <taxon>Metazoa</taxon>
        <taxon>Spiralia</taxon>
        <taxon>Gnathifera</taxon>
        <taxon>Rotifera</taxon>
        <taxon>Eurotatoria</taxon>
        <taxon>Bdelloidea</taxon>
        <taxon>Philodinida</taxon>
        <taxon>Philodinidae</taxon>
        <taxon>Rotaria</taxon>
    </lineage>
</organism>
<feature type="region of interest" description="Disordered" evidence="1">
    <location>
        <begin position="1"/>
        <end position="80"/>
    </location>
</feature>
<reference evidence="3" key="1">
    <citation type="submission" date="2021-02" db="EMBL/GenBank/DDBJ databases">
        <authorList>
            <person name="Nowell W R."/>
        </authorList>
    </citation>
    <scope>NUCLEOTIDE SEQUENCE</scope>
</reference>
<feature type="non-terminal residue" evidence="3">
    <location>
        <position position="80"/>
    </location>
</feature>
<protein>
    <submittedName>
        <fullName evidence="3">Uncharacterized protein</fullName>
    </submittedName>
</protein>
<feature type="compositionally biased region" description="Low complexity" evidence="1">
    <location>
        <begin position="1"/>
        <end position="12"/>
    </location>
</feature>
<dbReference type="AlphaFoldDB" id="A0A820QG81"/>
<evidence type="ECO:0000313" key="3">
    <source>
        <dbReference type="EMBL" id="CAF4421219.1"/>
    </source>
</evidence>
<dbReference type="EMBL" id="CAJNRG010015691">
    <property type="protein sequence ID" value="CAF2178823.1"/>
    <property type="molecule type" value="Genomic_DNA"/>
</dbReference>
<sequence>MQLYTPTPAYSSPLPPPQTPSGNKITPSYLPHQILNTPSPHIPLSHQHNITPSPHHISPSPHNIHTSPKSFHYTTPIKSP</sequence>
<evidence type="ECO:0000313" key="2">
    <source>
        <dbReference type="EMBL" id="CAF2178823.1"/>
    </source>
</evidence>